<evidence type="ECO:0008006" key="3">
    <source>
        <dbReference type="Google" id="ProtNLM"/>
    </source>
</evidence>
<dbReference type="RefSeq" id="WP_115170567.1">
    <property type="nucleotide sequence ID" value="NZ_UGYW01000002.1"/>
</dbReference>
<organism evidence="1 2">
    <name type="scientific">Sphingobacterium spiritivorum</name>
    <name type="common">Flavobacterium spiritivorum</name>
    <dbReference type="NCBI Taxonomy" id="258"/>
    <lineage>
        <taxon>Bacteria</taxon>
        <taxon>Pseudomonadati</taxon>
        <taxon>Bacteroidota</taxon>
        <taxon>Sphingobacteriia</taxon>
        <taxon>Sphingobacteriales</taxon>
        <taxon>Sphingobacteriaceae</taxon>
        <taxon>Sphingobacterium</taxon>
    </lineage>
</organism>
<dbReference type="Proteomes" id="UP000254893">
    <property type="component" value="Unassembled WGS sequence"/>
</dbReference>
<sequence length="61" mass="6881">MANLIKINTLEGEKLLINVNQIVEVQRIIEDEDLKSIIVLQSGKRIHVNEDIDTILSRANG</sequence>
<dbReference type="EMBL" id="UGYW01000002">
    <property type="protein sequence ID" value="SUJ19102.1"/>
    <property type="molecule type" value="Genomic_DNA"/>
</dbReference>
<name>A0A380CEP6_SPHSI</name>
<gene>
    <name evidence="1" type="ORF">NCTC11388_02828</name>
</gene>
<evidence type="ECO:0000313" key="1">
    <source>
        <dbReference type="EMBL" id="SUJ19102.1"/>
    </source>
</evidence>
<reference evidence="1 2" key="1">
    <citation type="submission" date="2018-06" db="EMBL/GenBank/DDBJ databases">
        <authorList>
            <consortium name="Pathogen Informatics"/>
            <person name="Doyle S."/>
        </authorList>
    </citation>
    <scope>NUCLEOTIDE SEQUENCE [LARGE SCALE GENOMIC DNA]</scope>
    <source>
        <strain evidence="1 2">NCTC11388</strain>
    </source>
</reference>
<protein>
    <recommendedName>
        <fullName evidence="3">Flagellar protein (FlbD)</fullName>
    </recommendedName>
</protein>
<proteinExistence type="predicted"/>
<accession>A0A380CEP6</accession>
<evidence type="ECO:0000313" key="2">
    <source>
        <dbReference type="Proteomes" id="UP000254893"/>
    </source>
</evidence>
<dbReference type="AlphaFoldDB" id="A0A380CEP6"/>